<protein>
    <submittedName>
        <fullName evidence="2">Uncharacterized protein</fullName>
    </submittedName>
</protein>
<evidence type="ECO:0000313" key="3">
    <source>
        <dbReference type="Proteomes" id="UP000887013"/>
    </source>
</evidence>
<organism evidence="2 3">
    <name type="scientific">Nephila pilipes</name>
    <name type="common">Giant wood spider</name>
    <name type="synonym">Nephila maculata</name>
    <dbReference type="NCBI Taxonomy" id="299642"/>
    <lineage>
        <taxon>Eukaryota</taxon>
        <taxon>Metazoa</taxon>
        <taxon>Ecdysozoa</taxon>
        <taxon>Arthropoda</taxon>
        <taxon>Chelicerata</taxon>
        <taxon>Arachnida</taxon>
        <taxon>Araneae</taxon>
        <taxon>Araneomorphae</taxon>
        <taxon>Entelegynae</taxon>
        <taxon>Araneoidea</taxon>
        <taxon>Nephilidae</taxon>
        <taxon>Nephila</taxon>
    </lineage>
</organism>
<evidence type="ECO:0000313" key="2">
    <source>
        <dbReference type="EMBL" id="GFS50939.1"/>
    </source>
</evidence>
<dbReference type="AlphaFoldDB" id="A0A8X6MFA3"/>
<keyword evidence="3" id="KW-1185">Reference proteome</keyword>
<accession>A0A8X6MFA3</accession>
<gene>
    <name evidence="2" type="ORF">NPIL_547181</name>
</gene>
<evidence type="ECO:0000256" key="1">
    <source>
        <dbReference type="SAM" id="SignalP"/>
    </source>
</evidence>
<feature type="signal peptide" evidence="1">
    <location>
        <begin position="1"/>
        <end position="23"/>
    </location>
</feature>
<name>A0A8X6MFA3_NEPPI</name>
<dbReference type="EMBL" id="BMAW01045606">
    <property type="protein sequence ID" value="GFS50939.1"/>
    <property type="molecule type" value="Genomic_DNA"/>
</dbReference>
<dbReference type="Proteomes" id="UP000887013">
    <property type="component" value="Unassembled WGS sequence"/>
</dbReference>
<keyword evidence="1" id="KW-0732">Signal</keyword>
<proteinExistence type="predicted"/>
<comment type="caution">
    <text evidence="2">The sequence shown here is derived from an EMBL/GenBank/DDBJ whole genome shotgun (WGS) entry which is preliminary data.</text>
</comment>
<feature type="chain" id="PRO_5036468550" evidence="1">
    <location>
        <begin position="24"/>
        <end position="116"/>
    </location>
</feature>
<reference evidence="2" key="1">
    <citation type="submission" date="2020-08" db="EMBL/GenBank/DDBJ databases">
        <title>Multicomponent nature underlies the extraordinary mechanical properties of spider dragline silk.</title>
        <authorList>
            <person name="Kono N."/>
            <person name="Nakamura H."/>
            <person name="Mori M."/>
            <person name="Yoshida Y."/>
            <person name="Ohtoshi R."/>
            <person name="Malay A.D."/>
            <person name="Moran D.A.P."/>
            <person name="Tomita M."/>
            <person name="Numata K."/>
            <person name="Arakawa K."/>
        </authorList>
    </citation>
    <scope>NUCLEOTIDE SEQUENCE</scope>
</reference>
<sequence>MPRWCGVLPRRWLRAFCLGEAAAAYGGGSGRFAGEPARVLAAWRFTAQPKTPGFSSARYVVVAERKSVWFQLGGMVSRTEHSPTIEVRNLRSLTTSQVFEGLNHSPSPYEEAEAAS</sequence>